<evidence type="ECO:0000256" key="1">
    <source>
        <dbReference type="SAM" id="Phobius"/>
    </source>
</evidence>
<proteinExistence type="predicted"/>
<keyword evidence="1" id="KW-0472">Membrane</keyword>
<reference evidence="2" key="1">
    <citation type="submission" date="2021-01" db="EMBL/GenBank/DDBJ databases">
        <authorList>
            <person name="Corre E."/>
            <person name="Pelletier E."/>
            <person name="Niang G."/>
            <person name="Scheremetjew M."/>
            <person name="Finn R."/>
            <person name="Kale V."/>
            <person name="Holt S."/>
            <person name="Cochrane G."/>
            <person name="Meng A."/>
            <person name="Brown T."/>
            <person name="Cohen L."/>
        </authorList>
    </citation>
    <scope>NUCLEOTIDE SEQUENCE</scope>
    <source>
        <strain evidence="2">WS</strain>
    </source>
</reference>
<feature type="transmembrane region" description="Helical" evidence="1">
    <location>
        <begin position="219"/>
        <end position="246"/>
    </location>
</feature>
<dbReference type="EMBL" id="HBGD01006938">
    <property type="protein sequence ID" value="CAD9082570.1"/>
    <property type="molecule type" value="Transcribed_RNA"/>
</dbReference>
<sequence length="328" mass="36790">MPPQHCSIYKNGCSLAVASHQKTNFSRAVDETCSRLGRKFEQLPSERLTKVPGDSHQTYFYKFSNYLYALLCDDRHNFDPFALSAMQSIVTLWERNGENLSQKDLRKKLKELAQMSRKNEETSYDAEIIQNAMALGEKFFDANQVDTTKIGQVVANPTERNPQSMSARLYPIRGVSSAPIGMDHSSNGDTTITFDTPHKSLLHRDDSPFRRHSPNNFPIGLYLCCLGSAFFLIIFMFLAFIFVFFFKFRHGGSPGAANRGESSLLHITSNSLLADESIAPGSQRSDAPNSSPFTDDDISLLNVQHVDDSFDLLEDAQVLYSTELDNST</sequence>
<dbReference type="AlphaFoldDB" id="A0A7S1PGE0"/>
<evidence type="ECO:0000313" key="2">
    <source>
        <dbReference type="EMBL" id="CAD9082570.1"/>
    </source>
</evidence>
<gene>
    <name evidence="2" type="ORF">PCOS0759_LOCUS5810</name>
</gene>
<keyword evidence="1" id="KW-0812">Transmembrane</keyword>
<accession>A0A7S1PGE0</accession>
<organism evidence="2">
    <name type="scientific">Percolomonas cosmopolitus</name>
    <dbReference type="NCBI Taxonomy" id="63605"/>
    <lineage>
        <taxon>Eukaryota</taxon>
        <taxon>Discoba</taxon>
        <taxon>Heterolobosea</taxon>
        <taxon>Tetramitia</taxon>
        <taxon>Eutetramitia</taxon>
        <taxon>Percolomonadidae</taxon>
        <taxon>Percolomonas</taxon>
    </lineage>
</organism>
<keyword evidence="1" id="KW-1133">Transmembrane helix</keyword>
<name>A0A7S1PGE0_9EUKA</name>
<protein>
    <submittedName>
        <fullName evidence="2">Uncharacterized protein</fullName>
    </submittedName>
</protein>